<dbReference type="Pfam" id="PF12800">
    <property type="entry name" value="Fer4_4"/>
    <property type="match status" value="1"/>
</dbReference>
<dbReference type="EMBL" id="FNHB01000001">
    <property type="protein sequence ID" value="SDL85470.1"/>
    <property type="molecule type" value="Genomic_DNA"/>
</dbReference>
<dbReference type="OrthoDB" id="9810688at2"/>
<accession>A0A1G9NGG0</accession>
<evidence type="ECO:0000256" key="1">
    <source>
        <dbReference type="ARBA" id="ARBA00001966"/>
    </source>
</evidence>
<dbReference type="GO" id="GO:0046872">
    <property type="term" value="F:metal ion binding"/>
    <property type="evidence" value="ECO:0007669"/>
    <property type="project" value="UniProtKB-KW"/>
</dbReference>
<keyword evidence="3" id="KW-0813">Transport</keyword>
<dbReference type="NCBIfam" id="TIGR02951">
    <property type="entry name" value="DMSO_dmsB"/>
    <property type="match status" value="1"/>
</dbReference>
<name>A0A1G9NGG0_9FIRM</name>
<evidence type="ECO:0000256" key="3">
    <source>
        <dbReference type="ARBA" id="ARBA00022448"/>
    </source>
</evidence>
<keyword evidence="7" id="KW-0249">Electron transport</keyword>
<comment type="cofactor">
    <cofactor evidence="1">
        <name>[4Fe-4S] cluster</name>
        <dbReference type="ChEBI" id="CHEBI:49883"/>
    </cofactor>
</comment>
<dbReference type="PANTHER" id="PTHR43177">
    <property type="entry name" value="PROTEIN NRFC"/>
    <property type="match status" value="1"/>
</dbReference>
<dbReference type="InterPro" id="IPR017896">
    <property type="entry name" value="4Fe4S_Fe-S-bd"/>
</dbReference>
<evidence type="ECO:0000256" key="6">
    <source>
        <dbReference type="ARBA" id="ARBA00022737"/>
    </source>
</evidence>
<dbReference type="PROSITE" id="PS00198">
    <property type="entry name" value="4FE4S_FER_1"/>
    <property type="match status" value="1"/>
</dbReference>
<comment type="function">
    <text evidence="2">Electron transfer subunit of the terminal reductase during anaerobic growth on various sulfoxide and N-oxide compounds.</text>
</comment>
<keyword evidence="8" id="KW-0408">Iron</keyword>
<evidence type="ECO:0000313" key="12">
    <source>
        <dbReference type="Proteomes" id="UP000214880"/>
    </source>
</evidence>
<feature type="domain" description="4Fe-4S ferredoxin-type" evidence="10">
    <location>
        <begin position="5"/>
        <end position="35"/>
    </location>
</feature>
<keyword evidence="6" id="KW-0677">Repeat</keyword>
<feature type="domain" description="4Fe-4S ferredoxin-type" evidence="10">
    <location>
        <begin position="92"/>
        <end position="121"/>
    </location>
</feature>
<dbReference type="PROSITE" id="PS51379">
    <property type="entry name" value="4FE4S_FER_2"/>
    <property type="match status" value="2"/>
</dbReference>
<dbReference type="Gene3D" id="3.30.70.20">
    <property type="match status" value="2"/>
</dbReference>
<dbReference type="Proteomes" id="UP000214880">
    <property type="component" value="Unassembled WGS sequence"/>
</dbReference>
<keyword evidence="9" id="KW-0411">Iron-sulfur</keyword>
<evidence type="ECO:0000256" key="2">
    <source>
        <dbReference type="ARBA" id="ARBA00003584"/>
    </source>
</evidence>
<dbReference type="InterPro" id="IPR017900">
    <property type="entry name" value="4Fe4S_Fe_S_CS"/>
</dbReference>
<dbReference type="STRING" id="146817.SAMN04488502_1011003"/>
<evidence type="ECO:0000259" key="10">
    <source>
        <dbReference type="PROSITE" id="PS51379"/>
    </source>
</evidence>
<evidence type="ECO:0000256" key="7">
    <source>
        <dbReference type="ARBA" id="ARBA00022982"/>
    </source>
</evidence>
<protein>
    <submittedName>
        <fullName evidence="11">Anaerobic dimethyl sulfoxide reductase subunit B (DMSO reductase iron-sulfur subunit)</fullName>
    </submittedName>
</protein>
<keyword evidence="12" id="KW-1185">Reference proteome</keyword>
<dbReference type="PANTHER" id="PTHR43177:SF5">
    <property type="entry name" value="ANAEROBIC DIMETHYL SULFOXIDE REDUCTASE CHAIN B-RELATED"/>
    <property type="match status" value="1"/>
</dbReference>
<gene>
    <name evidence="11" type="ORF">SAMN04488502_1011003</name>
</gene>
<dbReference type="CDD" id="cd16371">
    <property type="entry name" value="DMSOR_beta_like"/>
    <property type="match status" value="1"/>
</dbReference>
<proteinExistence type="predicted"/>
<evidence type="ECO:0000256" key="8">
    <source>
        <dbReference type="ARBA" id="ARBA00023004"/>
    </source>
</evidence>
<dbReference type="InterPro" id="IPR014297">
    <property type="entry name" value="DMSO_DmsB"/>
</dbReference>
<evidence type="ECO:0000313" key="11">
    <source>
        <dbReference type="EMBL" id="SDL85470.1"/>
    </source>
</evidence>
<dbReference type="RefSeq" id="WP_092069066.1">
    <property type="nucleotide sequence ID" value="NZ_FNHB01000001.1"/>
</dbReference>
<dbReference type="SUPFAM" id="SSF54862">
    <property type="entry name" value="4Fe-4S ferredoxins"/>
    <property type="match status" value="1"/>
</dbReference>
<keyword evidence="5" id="KW-0479">Metal-binding</keyword>
<dbReference type="InterPro" id="IPR050954">
    <property type="entry name" value="ET_IronSulfur_Cluster-Binding"/>
</dbReference>
<keyword evidence="4" id="KW-0004">4Fe-4S</keyword>
<organism evidence="11 12">
    <name type="scientific">Dendrosporobacter quercicolus</name>
    <dbReference type="NCBI Taxonomy" id="146817"/>
    <lineage>
        <taxon>Bacteria</taxon>
        <taxon>Bacillati</taxon>
        <taxon>Bacillota</taxon>
        <taxon>Negativicutes</taxon>
        <taxon>Selenomonadales</taxon>
        <taxon>Sporomusaceae</taxon>
        <taxon>Dendrosporobacter</taxon>
    </lineage>
</organism>
<evidence type="ECO:0000256" key="4">
    <source>
        <dbReference type="ARBA" id="ARBA00022485"/>
    </source>
</evidence>
<dbReference type="Pfam" id="PF13247">
    <property type="entry name" value="Fer4_11"/>
    <property type="match status" value="1"/>
</dbReference>
<dbReference type="AlphaFoldDB" id="A0A1G9NGG0"/>
<evidence type="ECO:0000256" key="9">
    <source>
        <dbReference type="ARBA" id="ARBA00023014"/>
    </source>
</evidence>
<reference evidence="11 12" key="1">
    <citation type="submission" date="2016-10" db="EMBL/GenBank/DDBJ databases">
        <authorList>
            <person name="de Groot N.N."/>
        </authorList>
    </citation>
    <scope>NUCLEOTIDE SEQUENCE [LARGE SCALE GENOMIC DNA]</scope>
    <source>
        <strain evidence="11 12">DSM 1736</strain>
    </source>
</reference>
<dbReference type="GO" id="GO:0051539">
    <property type="term" value="F:4 iron, 4 sulfur cluster binding"/>
    <property type="evidence" value="ECO:0007669"/>
    <property type="project" value="UniProtKB-KW"/>
</dbReference>
<evidence type="ECO:0000256" key="5">
    <source>
        <dbReference type="ARBA" id="ARBA00022723"/>
    </source>
</evidence>
<sequence>MAKQLAFYFEQKHCVGCKTCQIACKDKNNLAVGQLFRRVSEQEGGTYEKRGAAVIPRRVYAFWLSISCNHCVNPACVEHCPTAALQKRAADGIVHIDQERCIGCQTCIKYCPYGAPQFNPDTNKVGKCDFCRDLLAEGKEPVCVSSCPVRTLGYGTLDELREKYGALNQTKGLPNATITQPALVITPHRHAISG</sequence>